<name>A0ACB9Z307_9PEZI</name>
<sequence length="350" mass="35087">MQFTLALISAFAGIAIAAPQGVTDKLTPTGAAPAGCTGSFDGNFEITVAEVTEKRSVSQPEKRAECGNEGVLVLSLKDGTTLDAKDRTGYIASNYQFQFDAPAQAGALFTSGFSVCENNLLALGDSTTFYRCLSGTFYNLYDRNWAPQCEPVSIIAVPCGSDTPAAQIPDGQIIGTTVVQTTIVTALPDGQPQVVTTTVGVPICQIGDGQVQQGTTPCASITAIPTSTYVPVSEYTDGQIQVTPPGSAPAPPATTTAASPSVPSAPAPSVPATSAPVTSAPAPSSSGSAPVSSSTITSSASVSVPASSTSASATAPPASTSAPPTNGSSRVSAGSVGALVFTAMLAFFYL</sequence>
<proteinExistence type="predicted"/>
<comment type="caution">
    <text evidence="1">The sequence shown here is derived from an EMBL/GenBank/DDBJ whole genome shotgun (WGS) entry which is preliminary data.</text>
</comment>
<protein>
    <submittedName>
        <fullName evidence="1">Uncharacterized protein</fullName>
    </submittedName>
</protein>
<keyword evidence="2" id="KW-1185">Reference proteome</keyword>
<gene>
    <name evidence="1" type="ORF">F4820DRAFT_418373</name>
</gene>
<dbReference type="Proteomes" id="UP001497700">
    <property type="component" value="Unassembled WGS sequence"/>
</dbReference>
<accession>A0ACB9Z307</accession>
<dbReference type="EMBL" id="MU393464">
    <property type="protein sequence ID" value="KAI4866018.1"/>
    <property type="molecule type" value="Genomic_DNA"/>
</dbReference>
<evidence type="ECO:0000313" key="2">
    <source>
        <dbReference type="Proteomes" id="UP001497700"/>
    </source>
</evidence>
<reference evidence="1 2" key="1">
    <citation type="journal article" date="2022" name="New Phytol.">
        <title>Ecological generalism drives hyperdiversity of secondary metabolite gene clusters in xylarialean endophytes.</title>
        <authorList>
            <person name="Franco M.E.E."/>
            <person name="Wisecaver J.H."/>
            <person name="Arnold A.E."/>
            <person name="Ju Y.M."/>
            <person name="Slot J.C."/>
            <person name="Ahrendt S."/>
            <person name="Moore L.P."/>
            <person name="Eastman K.E."/>
            <person name="Scott K."/>
            <person name="Konkel Z."/>
            <person name="Mondo S.J."/>
            <person name="Kuo A."/>
            <person name="Hayes R.D."/>
            <person name="Haridas S."/>
            <person name="Andreopoulos B."/>
            <person name="Riley R."/>
            <person name="LaButti K."/>
            <person name="Pangilinan J."/>
            <person name="Lipzen A."/>
            <person name="Amirebrahimi M."/>
            <person name="Yan J."/>
            <person name="Adam C."/>
            <person name="Keymanesh K."/>
            <person name="Ng V."/>
            <person name="Louie K."/>
            <person name="Northen T."/>
            <person name="Drula E."/>
            <person name="Henrissat B."/>
            <person name="Hsieh H.M."/>
            <person name="Youens-Clark K."/>
            <person name="Lutzoni F."/>
            <person name="Miadlikowska J."/>
            <person name="Eastwood D.C."/>
            <person name="Hamelin R.C."/>
            <person name="Grigoriev I.V."/>
            <person name="U'Ren J.M."/>
        </authorList>
    </citation>
    <scope>NUCLEOTIDE SEQUENCE [LARGE SCALE GENOMIC DNA]</scope>
    <source>
        <strain evidence="1 2">CBS 119005</strain>
    </source>
</reference>
<organism evidence="1 2">
    <name type="scientific">Hypoxylon rubiginosum</name>
    <dbReference type="NCBI Taxonomy" id="110542"/>
    <lineage>
        <taxon>Eukaryota</taxon>
        <taxon>Fungi</taxon>
        <taxon>Dikarya</taxon>
        <taxon>Ascomycota</taxon>
        <taxon>Pezizomycotina</taxon>
        <taxon>Sordariomycetes</taxon>
        <taxon>Xylariomycetidae</taxon>
        <taxon>Xylariales</taxon>
        <taxon>Hypoxylaceae</taxon>
        <taxon>Hypoxylon</taxon>
    </lineage>
</organism>
<evidence type="ECO:0000313" key="1">
    <source>
        <dbReference type="EMBL" id="KAI4866018.1"/>
    </source>
</evidence>